<keyword evidence="3" id="KW-1185">Reference proteome</keyword>
<dbReference type="SUPFAM" id="SSF55729">
    <property type="entry name" value="Acyl-CoA N-acyltransferases (Nat)"/>
    <property type="match status" value="1"/>
</dbReference>
<dbReference type="InterPro" id="IPR000182">
    <property type="entry name" value="GNAT_dom"/>
</dbReference>
<proteinExistence type="predicted"/>
<protein>
    <submittedName>
        <fullName evidence="2">GNAT superfamily N-acetyltransferase</fullName>
    </submittedName>
</protein>
<evidence type="ECO:0000313" key="2">
    <source>
        <dbReference type="EMBL" id="MET4682834.1"/>
    </source>
</evidence>
<sequence length="216" mass="23057">MTESQLAGSNATLVRDWLTARSIARGLPAPVDDSGGWRVETGSPKEVRRYVFAEAAGGLEEIGRSVGEPGILLKLFGSERAMRSALPPRWQVRSEGHFMILSGDMGPVPALPSGYEAIVVANGDVVEAKVRTMDGATVASGFAAEAGDCFVYDRVSTDEAHRRRGLGRAIMKMLGAARTSPGARQALVATAQGRSLYETMGWTFLSPWTTAFIPEA</sequence>
<organism evidence="2 3">
    <name type="scientific">Brevundimonas faecalis</name>
    <dbReference type="NCBI Taxonomy" id="947378"/>
    <lineage>
        <taxon>Bacteria</taxon>
        <taxon>Pseudomonadati</taxon>
        <taxon>Pseudomonadota</taxon>
        <taxon>Alphaproteobacteria</taxon>
        <taxon>Caulobacterales</taxon>
        <taxon>Caulobacteraceae</taxon>
        <taxon>Brevundimonas</taxon>
    </lineage>
</organism>
<dbReference type="Proteomes" id="UP001549313">
    <property type="component" value="Unassembled WGS sequence"/>
</dbReference>
<gene>
    <name evidence="2" type="ORF">ABIE19_000743</name>
</gene>
<feature type="domain" description="N-acetyltransferase" evidence="1">
    <location>
        <begin position="135"/>
        <end position="203"/>
    </location>
</feature>
<dbReference type="Pfam" id="PF13508">
    <property type="entry name" value="Acetyltransf_7"/>
    <property type="match status" value="1"/>
</dbReference>
<dbReference type="RefSeq" id="WP_354087772.1">
    <property type="nucleotide sequence ID" value="NZ_JBEPTF010000001.1"/>
</dbReference>
<evidence type="ECO:0000313" key="3">
    <source>
        <dbReference type="Proteomes" id="UP001549313"/>
    </source>
</evidence>
<accession>A0ABV2R8B4</accession>
<evidence type="ECO:0000259" key="1">
    <source>
        <dbReference type="Pfam" id="PF13508"/>
    </source>
</evidence>
<dbReference type="Gene3D" id="3.40.630.30">
    <property type="match status" value="1"/>
</dbReference>
<name>A0ABV2R8B4_9CAUL</name>
<dbReference type="InterPro" id="IPR016181">
    <property type="entry name" value="Acyl_CoA_acyltransferase"/>
</dbReference>
<dbReference type="EMBL" id="JBEPTF010000001">
    <property type="protein sequence ID" value="MET4682834.1"/>
    <property type="molecule type" value="Genomic_DNA"/>
</dbReference>
<comment type="caution">
    <text evidence="2">The sequence shown here is derived from an EMBL/GenBank/DDBJ whole genome shotgun (WGS) entry which is preliminary data.</text>
</comment>
<reference evidence="2 3" key="1">
    <citation type="submission" date="2024-06" db="EMBL/GenBank/DDBJ databases">
        <title>Sorghum-associated microbial communities from plants grown in Nebraska, USA.</title>
        <authorList>
            <person name="Schachtman D."/>
        </authorList>
    </citation>
    <scope>NUCLEOTIDE SEQUENCE [LARGE SCALE GENOMIC DNA]</scope>
    <source>
        <strain evidence="2 3">2814</strain>
    </source>
</reference>